<dbReference type="PANTHER" id="PTHR16161">
    <property type="entry name" value="TRANSCRIPTIONAL PROTEIN SWT1"/>
    <property type="match status" value="1"/>
</dbReference>
<feature type="domain" description="PIN" evidence="1">
    <location>
        <begin position="49"/>
        <end position="184"/>
    </location>
</feature>
<dbReference type="InterPro" id="IPR002716">
    <property type="entry name" value="PIN_dom"/>
</dbReference>
<dbReference type="PANTHER" id="PTHR16161:SF0">
    <property type="entry name" value="TRANSCRIPTIONAL PROTEIN SWT1"/>
    <property type="match status" value="1"/>
</dbReference>
<dbReference type="Gene3D" id="3.40.50.1010">
    <property type="entry name" value="5'-nuclease"/>
    <property type="match status" value="1"/>
</dbReference>
<reference evidence="2" key="1">
    <citation type="submission" date="2020-11" db="EMBL/GenBank/DDBJ databases">
        <authorList>
            <consortium name="DOE Joint Genome Institute"/>
            <person name="Ahrendt S."/>
            <person name="Riley R."/>
            <person name="Andreopoulos W."/>
            <person name="Labutti K."/>
            <person name="Pangilinan J."/>
            <person name="Ruiz-Duenas F.J."/>
            <person name="Barrasa J.M."/>
            <person name="Sanchez-Garcia M."/>
            <person name="Camarero S."/>
            <person name="Miyauchi S."/>
            <person name="Serrano A."/>
            <person name="Linde D."/>
            <person name="Babiker R."/>
            <person name="Drula E."/>
            <person name="Ayuso-Fernandez I."/>
            <person name="Pacheco R."/>
            <person name="Padilla G."/>
            <person name="Ferreira P."/>
            <person name="Barriuso J."/>
            <person name="Kellner H."/>
            <person name="Castanera R."/>
            <person name="Alfaro M."/>
            <person name="Ramirez L."/>
            <person name="Pisabarro A.G."/>
            <person name="Kuo A."/>
            <person name="Tritt A."/>
            <person name="Lipzen A."/>
            <person name="He G."/>
            <person name="Yan M."/>
            <person name="Ng V."/>
            <person name="Cullen D."/>
            <person name="Martin F."/>
            <person name="Rosso M.-N."/>
            <person name="Henrissat B."/>
            <person name="Hibbett D."/>
            <person name="Martinez A.T."/>
            <person name="Grigoriev I.V."/>
        </authorList>
    </citation>
    <scope>NUCLEOTIDE SEQUENCE</scope>
    <source>
        <strain evidence="2">CBS 506.95</strain>
    </source>
</reference>
<organism evidence="2 3">
    <name type="scientific">Crepidotus variabilis</name>
    <dbReference type="NCBI Taxonomy" id="179855"/>
    <lineage>
        <taxon>Eukaryota</taxon>
        <taxon>Fungi</taxon>
        <taxon>Dikarya</taxon>
        <taxon>Basidiomycota</taxon>
        <taxon>Agaricomycotina</taxon>
        <taxon>Agaricomycetes</taxon>
        <taxon>Agaricomycetidae</taxon>
        <taxon>Agaricales</taxon>
        <taxon>Agaricineae</taxon>
        <taxon>Crepidotaceae</taxon>
        <taxon>Crepidotus</taxon>
    </lineage>
</organism>
<proteinExistence type="predicted"/>
<dbReference type="GO" id="GO:0005634">
    <property type="term" value="C:nucleus"/>
    <property type="evidence" value="ECO:0007669"/>
    <property type="project" value="TreeGrafter"/>
</dbReference>
<sequence>MASGGVLNFNAFSNDPGNQDVYLHSTLEQIRELANKDVEMQAPVSEYTNYLVVDTNVLLHYLEVLQQFVEDIERLGFPTVVIIPGVVIVELDRQKKRDGLGFFARRGSSWLLEKVGQRRSVKGQAYGETLKSTRNWKISEPGEKEVGSEMYNDNLILDCCLFFASSGNQSRQTFLCSADNNLCLQSESQGIHAIVPGHRWSSRDIAVGLYGNYGVDLSEFCRYKESYRNALDTAENRSSMPLEDDDTMMVDAVDEDSEWRPEHPLNLLHEAVIDHFTRLLVELVGRKGGPEVRQNPSPEEEANISRHAPRWRHFSRMSAGECLEYLNGRKGIKPRNPPAERFLLLKTRSHVPYARRGWEWARRDWEVALGNLKETAVAWDDISIPESLIYLQPHMDAAFAVSK</sequence>
<dbReference type="CDD" id="cd18727">
    <property type="entry name" value="PIN_Swt1-like"/>
    <property type="match status" value="1"/>
</dbReference>
<protein>
    <submittedName>
        <fullName evidence="2">PIN domain-containing protein</fullName>
    </submittedName>
</protein>
<dbReference type="EMBL" id="MU157826">
    <property type="protein sequence ID" value="KAF9534214.1"/>
    <property type="molecule type" value="Genomic_DNA"/>
</dbReference>
<dbReference type="AlphaFoldDB" id="A0A9P6JVT5"/>
<dbReference type="OrthoDB" id="2017974at2759"/>
<keyword evidence="3" id="KW-1185">Reference proteome</keyword>
<evidence type="ECO:0000313" key="3">
    <source>
        <dbReference type="Proteomes" id="UP000807306"/>
    </source>
</evidence>
<gene>
    <name evidence="2" type="ORF">CPB83DRAFT_803963</name>
</gene>
<dbReference type="Proteomes" id="UP000807306">
    <property type="component" value="Unassembled WGS sequence"/>
</dbReference>
<dbReference type="Pfam" id="PF13638">
    <property type="entry name" value="PIN_4"/>
    <property type="match status" value="1"/>
</dbReference>
<dbReference type="InterPro" id="IPR029060">
    <property type="entry name" value="PIN-like_dom_sf"/>
</dbReference>
<name>A0A9P6JVT5_9AGAR</name>
<comment type="caution">
    <text evidence="2">The sequence shown here is derived from an EMBL/GenBank/DDBJ whole genome shotgun (WGS) entry which is preliminary data.</text>
</comment>
<dbReference type="SUPFAM" id="SSF88723">
    <property type="entry name" value="PIN domain-like"/>
    <property type="match status" value="1"/>
</dbReference>
<accession>A0A9P6JVT5</accession>
<evidence type="ECO:0000259" key="1">
    <source>
        <dbReference type="SMART" id="SM00670"/>
    </source>
</evidence>
<dbReference type="SMART" id="SM00670">
    <property type="entry name" value="PINc"/>
    <property type="match status" value="1"/>
</dbReference>
<dbReference type="InterPro" id="IPR052626">
    <property type="entry name" value="SWT1_Regulator"/>
</dbReference>
<dbReference type="GO" id="GO:0004540">
    <property type="term" value="F:RNA nuclease activity"/>
    <property type="evidence" value="ECO:0007669"/>
    <property type="project" value="UniProtKB-ARBA"/>
</dbReference>
<evidence type="ECO:0000313" key="2">
    <source>
        <dbReference type="EMBL" id="KAF9534214.1"/>
    </source>
</evidence>